<dbReference type="PANTHER" id="PTHR44157:SF1">
    <property type="entry name" value="DNAJ HOMOLOG SUBFAMILY C MEMBER 11"/>
    <property type="match status" value="1"/>
</dbReference>
<dbReference type="InterPro" id="IPR052243">
    <property type="entry name" value="Mito_inner_membrane_organizer"/>
</dbReference>
<protein>
    <submittedName>
        <fullName evidence="2">DnaJ (Hsp40), sub C, member 11</fullName>
    </submittedName>
</protein>
<proteinExistence type="predicted"/>
<organism evidence="2 3">
    <name type="scientific">Desmophyllum pertusum</name>
    <dbReference type="NCBI Taxonomy" id="174260"/>
    <lineage>
        <taxon>Eukaryota</taxon>
        <taxon>Metazoa</taxon>
        <taxon>Cnidaria</taxon>
        <taxon>Anthozoa</taxon>
        <taxon>Hexacorallia</taxon>
        <taxon>Scleractinia</taxon>
        <taxon>Caryophylliina</taxon>
        <taxon>Caryophylliidae</taxon>
        <taxon>Desmophyllum</taxon>
    </lineage>
</organism>
<evidence type="ECO:0000259" key="1">
    <source>
        <dbReference type="PROSITE" id="PS50076"/>
    </source>
</evidence>
<dbReference type="OrthoDB" id="10250354at2759"/>
<dbReference type="Gene3D" id="1.10.287.110">
    <property type="entry name" value="DnaJ domain"/>
    <property type="match status" value="1"/>
</dbReference>
<dbReference type="GO" id="GO:0005739">
    <property type="term" value="C:mitochondrion"/>
    <property type="evidence" value="ECO:0007669"/>
    <property type="project" value="GOC"/>
</dbReference>
<comment type="caution">
    <text evidence="2">The sequence shown here is derived from an EMBL/GenBank/DDBJ whole genome shotgun (WGS) entry which is preliminary data.</text>
</comment>
<dbReference type="PROSITE" id="PS50076">
    <property type="entry name" value="DNAJ_2"/>
    <property type="match status" value="1"/>
</dbReference>
<dbReference type="PRINTS" id="PR00625">
    <property type="entry name" value="JDOMAIN"/>
</dbReference>
<dbReference type="GO" id="GO:0042407">
    <property type="term" value="P:cristae formation"/>
    <property type="evidence" value="ECO:0007669"/>
    <property type="project" value="TreeGrafter"/>
</dbReference>
<dbReference type="AlphaFoldDB" id="A0A9X0DCT8"/>
<dbReference type="EMBL" id="MU825398">
    <property type="protein sequence ID" value="KAJ7393344.1"/>
    <property type="molecule type" value="Genomic_DNA"/>
</dbReference>
<accession>A0A9X0DCT8</accession>
<evidence type="ECO:0000313" key="3">
    <source>
        <dbReference type="Proteomes" id="UP001163046"/>
    </source>
</evidence>
<dbReference type="InterPro" id="IPR001623">
    <property type="entry name" value="DnaJ_domain"/>
</dbReference>
<dbReference type="Pfam" id="PF00226">
    <property type="entry name" value="DnaJ"/>
    <property type="match status" value="1"/>
</dbReference>
<reference evidence="2" key="1">
    <citation type="submission" date="2023-01" db="EMBL/GenBank/DDBJ databases">
        <title>Genome assembly of the deep-sea coral Lophelia pertusa.</title>
        <authorList>
            <person name="Herrera S."/>
            <person name="Cordes E."/>
        </authorList>
    </citation>
    <scope>NUCLEOTIDE SEQUENCE</scope>
    <source>
        <strain evidence="2">USNM1676648</strain>
        <tissue evidence="2">Polyp</tissue>
    </source>
</reference>
<dbReference type="CDD" id="cd06257">
    <property type="entry name" value="DnaJ"/>
    <property type="match status" value="1"/>
</dbReference>
<dbReference type="InterPro" id="IPR036869">
    <property type="entry name" value="J_dom_sf"/>
</dbReference>
<dbReference type="Proteomes" id="UP001163046">
    <property type="component" value="Unassembled WGS sequence"/>
</dbReference>
<evidence type="ECO:0000313" key="2">
    <source>
        <dbReference type="EMBL" id="KAJ7393344.1"/>
    </source>
</evidence>
<keyword evidence="3" id="KW-1185">Reference proteome</keyword>
<sequence length="161" mass="19010">MAESDEAEETVDYYAVLNVRKEANENEIKAAYRRMCVLYHPDKHHDPAKKKIAVELFSKIQKAHEVIQKRRGIYDVYGQKGLDAGWEIIERQRTPGEIREEYERLDKEKERSGVYNRLLIQRVVFLSEWMQPICLIIMTGILSMKEFCQTLKSVQCRSRSQ</sequence>
<dbReference type="SUPFAM" id="SSF46565">
    <property type="entry name" value="Chaperone J-domain"/>
    <property type="match status" value="1"/>
</dbReference>
<name>A0A9X0DCT8_9CNID</name>
<gene>
    <name evidence="2" type="primary">DNAJC11_1</name>
    <name evidence="2" type="ORF">OS493_006315</name>
</gene>
<dbReference type="SMART" id="SM00271">
    <property type="entry name" value="DnaJ"/>
    <property type="match status" value="1"/>
</dbReference>
<dbReference type="PANTHER" id="PTHR44157">
    <property type="entry name" value="DNAJ HOMOLOG SUBFAMILY C MEMBER 11"/>
    <property type="match status" value="1"/>
</dbReference>
<feature type="domain" description="J" evidence="1">
    <location>
        <begin position="12"/>
        <end position="78"/>
    </location>
</feature>